<dbReference type="Gene3D" id="3.40.50.620">
    <property type="entry name" value="HUPs"/>
    <property type="match status" value="2"/>
</dbReference>
<organism evidence="16 17">
    <name type="scientific">Parasedimentitalea psychrophila</name>
    <dbReference type="NCBI Taxonomy" id="2997337"/>
    <lineage>
        <taxon>Bacteria</taxon>
        <taxon>Pseudomonadati</taxon>
        <taxon>Pseudomonadota</taxon>
        <taxon>Alphaproteobacteria</taxon>
        <taxon>Rhodobacterales</taxon>
        <taxon>Paracoccaceae</taxon>
        <taxon>Parasedimentitalea</taxon>
    </lineage>
</organism>
<comment type="subunit">
    <text evidence="12">Monomer.</text>
</comment>
<accession>A0A9Y2L1J8</accession>
<feature type="domain" description="Aminoacyl-tRNA synthetase class Ia" evidence="13">
    <location>
        <begin position="35"/>
        <end position="717"/>
    </location>
</feature>
<reference evidence="16 17" key="1">
    <citation type="submission" date="2023-06" db="EMBL/GenBank/DDBJ databases">
        <title>Parasedimentitalea psychrophila sp. nov., a psychrophilic bacterium isolated from deep-sea sediment.</title>
        <authorList>
            <person name="Li A."/>
        </authorList>
    </citation>
    <scope>NUCLEOTIDE SEQUENCE [LARGE SCALE GENOMIC DNA]</scope>
    <source>
        <strain evidence="16 17">QS115</strain>
    </source>
</reference>
<evidence type="ECO:0000256" key="1">
    <source>
        <dbReference type="ARBA" id="ARBA00006887"/>
    </source>
</evidence>
<dbReference type="FunFam" id="3.40.50.620:FF:000042">
    <property type="entry name" value="Isoleucine--tRNA ligase"/>
    <property type="match status" value="1"/>
</dbReference>
<dbReference type="GO" id="GO:0006428">
    <property type="term" value="P:isoleucyl-tRNA aminoacylation"/>
    <property type="evidence" value="ECO:0007669"/>
    <property type="project" value="UniProtKB-UniRule"/>
</dbReference>
<comment type="domain">
    <text evidence="12">IleRS has two distinct active sites: one for aminoacylation and one for editing. The misactivated valine is translocated from the active site to the editing site, which sterically excludes the correctly activated isoleucine. The single editing site contains two valyl binding pockets, one specific for each substrate (Val-AMP or Val-tRNA(Ile)).</text>
</comment>
<evidence type="ECO:0000256" key="10">
    <source>
        <dbReference type="ARBA" id="ARBA00025217"/>
    </source>
</evidence>
<feature type="short sequence motif" description="'KMSKS' region" evidence="12">
    <location>
        <begin position="679"/>
        <end position="683"/>
    </location>
</feature>
<evidence type="ECO:0000259" key="13">
    <source>
        <dbReference type="Pfam" id="PF00133"/>
    </source>
</evidence>
<dbReference type="InterPro" id="IPR009008">
    <property type="entry name" value="Val/Leu/Ile-tRNA-synth_edit"/>
</dbReference>
<evidence type="ECO:0000256" key="9">
    <source>
        <dbReference type="ARBA" id="ARBA00023146"/>
    </source>
</evidence>
<dbReference type="InterPro" id="IPR023585">
    <property type="entry name" value="Ile-tRNA-ligase_type1"/>
</dbReference>
<comment type="subcellular location">
    <subcellularLocation>
        <location evidence="12">Cytoplasm</location>
    </subcellularLocation>
</comment>
<dbReference type="GO" id="GO:0008270">
    <property type="term" value="F:zinc ion binding"/>
    <property type="evidence" value="ECO:0007669"/>
    <property type="project" value="UniProtKB-UniRule"/>
</dbReference>
<dbReference type="GO" id="GO:0005524">
    <property type="term" value="F:ATP binding"/>
    <property type="evidence" value="ECO:0007669"/>
    <property type="project" value="UniProtKB-UniRule"/>
</dbReference>
<evidence type="ECO:0000256" key="3">
    <source>
        <dbReference type="ARBA" id="ARBA00022598"/>
    </source>
</evidence>
<comment type="cofactor">
    <cofactor evidence="12">
        <name>Zn(2+)</name>
        <dbReference type="ChEBI" id="CHEBI:29105"/>
    </cofactor>
    <text evidence="12">Binds 1 zinc ion per subunit.</text>
</comment>
<comment type="catalytic activity">
    <reaction evidence="11 12">
        <text>tRNA(Ile) + L-isoleucine + ATP = L-isoleucyl-tRNA(Ile) + AMP + diphosphate</text>
        <dbReference type="Rhea" id="RHEA:11060"/>
        <dbReference type="Rhea" id="RHEA-COMP:9666"/>
        <dbReference type="Rhea" id="RHEA-COMP:9695"/>
        <dbReference type="ChEBI" id="CHEBI:30616"/>
        <dbReference type="ChEBI" id="CHEBI:33019"/>
        <dbReference type="ChEBI" id="CHEBI:58045"/>
        <dbReference type="ChEBI" id="CHEBI:78442"/>
        <dbReference type="ChEBI" id="CHEBI:78528"/>
        <dbReference type="ChEBI" id="CHEBI:456215"/>
        <dbReference type="EC" id="6.1.1.5"/>
    </reaction>
</comment>
<feature type="binding site" evidence="12">
    <location>
        <position position="972"/>
    </location>
    <ligand>
        <name>Zn(2+)</name>
        <dbReference type="ChEBI" id="CHEBI:29105"/>
    </ligand>
</feature>
<feature type="domain" description="Zinc finger FPG/IleRS-type" evidence="14">
    <location>
        <begin position="969"/>
        <end position="994"/>
    </location>
</feature>
<evidence type="ECO:0000256" key="11">
    <source>
        <dbReference type="ARBA" id="ARBA00048359"/>
    </source>
</evidence>
<dbReference type="GO" id="GO:0005829">
    <property type="term" value="C:cytosol"/>
    <property type="evidence" value="ECO:0007669"/>
    <property type="project" value="TreeGrafter"/>
</dbReference>
<dbReference type="KEGG" id="ppso:QPJ95_03265"/>
<evidence type="ECO:0000256" key="4">
    <source>
        <dbReference type="ARBA" id="ARBA00022723"/>
    </source>
</evidence>
<dbReference type="PRINTS" id="PR00984">
    <property type="entry name" value="TRNASYNTHILE"/>
</dbReference>
<keyword evidence="9 12" id="KW-0030">Aminoacyl-tRNA synthetase</keyword>
<dbReference type="InterPro" id="IPR002301">
    <property type="entry name" value="Ile-tRNA-ligase"/>
</dbReference>
<evidence type="ECO:0000313" key="16">
    <source>
        <dbReference type="EMBL" id="WIY25971.1"/>
    </source>
</evidence>
<feature type="binding site" evidence="12">
    <location>
        <position position="682"/>
    </location>
    <ligand>
        <name>ATP</name>
        <dbReference type="ChEBI" id="CHEBI:30616"/>
    </ligand>
</feature>
<dbReference type="InterPro" id="IPR010663">
    <property type="entry name" value="Znf_FPG/IleRS"/>
</dbReference>
<dbReference type="EC" id="6.1.1.5" evidence="12"/>
<dbReference type="PANTHER" id="PTHR42765">
    <property type="entry name" value="SOLEUCYL-TRNA SYNTHETASE"/>
    <property type="match status" value="1"/>
</dbReference>
<dbReference type="SUPFAM" id="SSF50677">
    <property type="entry name" value="ValRS/IleRS/LeuRS editing domain"/>
    <property type="match status" value="1"/>
</dbReference>
<dbReference type="Proteomes" id="UP001238334">
    <property type="component" value="Chromosome"/>
</dbReference>
<evidence type="ECO:0000259" key="14">
    <source>
        <dbReference type="Pfam" id="PF06827"/>
    </source>
</evidence>
<dbReference type="GO" id="GO:0002161">
    <property type="term" value="F:aminoacyl-tRNA deacylase activity"/>
    <property type="evidence" value="ECO:0007669"/>
    <property type="project" value="InterPro"/>
</dbReference>
<evidence type="ECO:0000256" key="7">
    <source>
        <dbReference type="ARBA" id="ARBA00022840"/>
    </source>
</evidence>
<dbReference type="PANTHER" id="PTHR42765:SF1">
    <property type="entry name" value="ISOLEUCINE--TRNA LIGASE, MITOCHONDRIAL"/>
    <property type="match status" value="1"/>
</dbReference>
<evidence type="ECO:0000256" key="12">
    <source>
        <dbReference type="HAMAP-Rule" id="MF_02002"/>
    </source>
</evidence>
<dbReference type="InterPro" id="IPR050081">
    <property type="entry name" value="Ile-tRNA_ligase"/>
</dbReference>
<comment type="similarity">
    <text evidence="1 12">Belongs to the class-I aminoacyl-tRNA synthetase family. IleS type 1 subfamily.</text>
</comment>
<dbReference type="GO" id="GO:0004822">
    <property type="term" value="F:isoleucine-tRNA ligase activity"/>
    <property type="evidence" value="ECO:0007669"/>
    <property type="project" value="UniProtKB-UniRule"/>
</dbReference>
<dbReference type="SUPFAM" id="SSF47323">
    <property type="entry name" value="Anticodon-binding domain of a subclass of class I aminoacyl-tRNA synthetases"/>
    <property type="match status" value="1"/>
</dbReference>
<evidence type="ECO:0000256" key="2">
    <source>
        <dbReference type="ARBA" id="ARBA00022490"/>
    </source>
</evidence>
<dbReference type="AlphaFoldDB" id="A0A9Y2L1J8"/>
<evidence type="ECO:0000256" key="8">
    <source>
        <dbReference type="ARBA" id="ARBA00022917"/>
    </source>
</evidence>
<dbReference type="RefSeq" id="WP_270918390.1">
    <property type="nucleotide sequence ID" value="NZ_CP127247.1"/>
</dbReference>
<keyword evidence="4 12" id="KW-0479">Metal-binding</keyword>
<dbReference type="InterPro" id="IPR013155">
    <property type="entry name" value="M/V/L/I-tRNA-synth_anticd-bd"/>
</dbReference>
<dbReference type="EMBL" id="CP127247">
    <property type="protein sequence ID" value="WIY25971.1"/>
    <property type="molecule type" value="Genomic_DNA"/>
</dbReference>
<keyword evidence="2 12" id="KW-0963">Cytoplasm</keyword>
<feature type="binding site" evidence="12">
    <location>
        <position position="994"/>
    </location>
    <ligand>
        <name>Zn(2+)</name>
        <dbReference type="ChEBI" id="CHEBI:29105"/>
    </ligand>
</feature>
<feature type="binding site" evidence="12">
    <location>
        <position position="975"/>
    </location>
    <ligand>
        <name>Zn(2+)</name>
        <dbReference type="ChEBI" id="CHEBI:29105"/>
    </ligand>
</feature>
<dbReference type="NCBIfam" id="TIGR00392">
    <property type="entry name" value="ileS"/>
    <property type="match status" value="1"/>
</dbReference>
<dbReference type="Pfam" id="PF06827">
    <property type="entry name" value="zf-FPG_IleRS"/>
    <property type="match status" value="1"/>
</dbReference>
<dbReference type="InterPro" id="IPR009080">
    <property type="entry name" value="tRNAsynth_Ia_anticodon-bd"/>
</dbReference>
<evidence type="ECO:0000256" key="5">
    <source>
        <dbReference type="ARBA" id="ARBA00022741"/>
    </source>
</evidence>
<proteinExistence type="inferred from homology"/>
<dbReference type="Pfam" id="PF00133">
    <property type="entry name" value="tRNA-synt_1"/>
    <property type="match status" value="1"/>
</dbReference>
<dbReference type="HAMAP" id="MF_02002">
    <property type="entry name" value="Ile_tRNA_synth_type1"/>
    <property type="match status" value="1"/>
</dbReference>
<evidence type="ECO:0000256" key="6">
    <source>
        <dbReference type="ARBA" id="ARBA00022833"/>
    </source>
</evidence>
<dbReference type="Gene3D" id="1.10.730.20">
    <property type="match status" value="1"/>
</dbReference>
<feature type="short sequence motif" description="'HIGH' region" evidence="12">
    <location>
        <begin position="64"/>
        <end position="74"/>
    </location>
</feature>
<name>A0A9Y2L1J8_9RHOB</name>
<keyword evidence="7 12" id="KW-0067">ATP-binding</keyword>
<dbReference type="Gene3D" id="3.90.740.10">
    <property type="entry name" value="Valyl/Leucyl/Isoleucyl-tRNA synthetase, editing domain"/>
    <property type="match status" value="1"/>
</dbReference>
<protein>
    <recommendedName>
        <fullName evidence="12">Isoleucine--tRNA ligase</fullName>
        <ecNumber evidence="12">6.1.1.5</ecNumber>
    </recommendedName>
    <alternativeName>
        <fullName evidence="12">Isoleucyl-tRNA synthetase</fullName>
        <shortName evidence="12">IleRS</shortName>
    </alternativeName>
</protein>
<dbReference type="InterPro" id="IPR001412">
    <property type="entry name" value="aa-tRNA-synth_I_CS"/>
</dbReference>
<dbReference type="Pfam" id="PF08264">
    <property type="entry name" value="Anticodon_1"/>
    <property type="match status" value="1"/>
</dbReference>
<keyword evidence="3 12" id="KW-0436">Ligase</keyword>
<gene>
    <name evidence="12 16" type="primary">ileS</name>
    <name evidence="16" type="ORF">QPJ95_03265</name>
</gene>
<evidence type="ECO:0000259" key="15">
    <source>
        <dbReference type="Pfam" id="PF08264"/>
    </source>
</evidence>
<dbReference type="InterPro" id="IPR014729">
    <property type="entry name" value="Rossmann-like_a/b/a_fold"/>
</dbReference>
<dbReference type="InterPro" id="IPR033708">
    <property type="entry name" value="Anticodon_Ile_BEm"/>
</dbReference>
<dbReference type="CDD" id="cd07960">
    <property type="entry name" value="Anticodon_Ia_Ile_BEm"/>
    <property type="match status" value="1"/>
</dbReference>
<evidence type="ECO:0000313" key="17">
    <source>
        <dbReference type="Proteomes" id="UP001238334"/>
    </source>
</evidence>
<sequence length="999" mass="112831">MSADTPEAPDYKSTLNLPKTDFPMRAGLPKREPMWLDRWAKIGVYDRLREKTDREPFTLHDGPPYANGHLHIGHALNKTIKDMIVRSHQMMGFDARYVPGWDCHGLPIEWKIEEQYRKKGKNKDDVDIIDFRQECRKFAEGWVDIQREEFKRLGITGNWDDPYLTMAYHAEAVIAAEFQKFLMNGTLYQGSKPVMWSPVEKTALAEAEVEYHDKESHTIWVKFKVAKAEPKTSGWSARDLDGEDLNENNVGELSRRLSAIEDAYVVIWTTTPWTIPSNKAVVYGKDIAYGLYEVTGTPEESWVNVGEKYLLADNLAADVMKRARLAEDQYSRLRDVTNEELESISLSHPLAGAEGGNGEWDDIRDFRAAPFVTDTEGTGFVHCAPSHGMEEFELYRDLGMLEQVITYNVLDDGGFRADLPFFGGSYILNRKGGEGDANKKIIDKLVEVGGLLARGKIKHSYPHSWRSKAPIIYRNTPQWFAAVDREIGDDQDTHGKTIRDRALTSIDELVKWTPQKGRNRLFSMIESRPDWVLSRQRAWGVPLTCFVKKGLLPTDPGFLLRDDAVNARVVAAFEVEGADAWYMDGAKERFLGDDYNADEWEQVFDVLDVWFDSGSTHAFVLRDREDGTKDGIADVYMEGTDQHRGWFHSSLLQACGTLGRAPYRNVVTHGFTLDAKGMKMSKSLGNTIVPETVIKQYGADILRLWVAQTDYTADQRIGPEILKGVADSYRRLRNTMRYILGSLGEFSEDQRVAPADMPELEQWVLHRMAELDHKVRSGYQAFDFQGVFSAVFNFATVDMSAFYFDVRKDALYCDGDTLNARAARTVLDLLFHRLTAWLAPILVFTMEEVWLERYPGDDSSIHLTDMPDTPADWLNEPLAAKWAGIRQARRVVTAALEIQRTDKVIGASLEASPVVHIRDDEARAALASVNFADICITSGVELTGDPAPAEAFRMPEVDGISVVFEKADGEKCQRCWKILPDVGQHGHDGVCGRCNEALG</sequence>
<keyword evidence="5 12" id="KW-0547">Nucleotide-binding</keyword>
<dbReference type="InterPro" id="IPR002300">
    <property type="entry name" value="aa-tRNA-synth_Ia"/>
</dbReference>
<feature type="binding site" evidence="12">
    <location>
        <position position="991"/>
    </location>
    <ligand>
        <name>Zn(2+)</name>
        <dbReference type="ChEBI" id="CHEBI:29105"/>
    </ligand>
</feature>
<feature type="binding site" evidence="12">
    <location>
        <position position="638"/>
    </location>
    <ligand>
        <name>L-isoleucyl-5'-AMP</name>
        <dbReference type="ChEBI" id="CHEBI:178002"/>
    </ligand>
</feature>
<feature type="domain" description="Methionyl/Valyl/Leucyl/Isoleucyl-tRNA synthetase anticodon-binding" evidence="15">
    <location>
        <begin position="761"/>
        <end position="912"/>
    </location>
</feature>
<comment type="function">
    <text evidence="10 12">Catalyzes the attachment of isoleucine to tRNA(Ile). As IleRS can inadvertently accommodate and process structurally similar amino acids such as valine, to avoid such errors it has two additional distinct tRNA(Ile)-dependent editing activities. One activity is designated as 'pretransfer' editing and involves the hydrolysis of activated Val-AMP. The other activity is designated 'posttransfer' editing and involves deacylation of mischarged Val-tRNA(Ile).</text>
</comment>
<dbReference type="SUPFAM" id="SSF52374">
    <property type="entry name" value="Nucleotidylyl transferase"/>
    <property type="match status" value="1"/>
</dbReference>
<keyword evidence="8 12" id="KW-0648">Protein biosynthesis</keyword>
<keyword evidence="17" id="KW-1185">Reference proteome</keyword>
<keyword evidence="6 12" id="KW-0862">Zinc</keyword>
<dbReference type="GO" id="GO:0000049">
    <property type="term" value="F:tRNA binding"/>
    <property type="evidence" value="ECO:0007669"/>
    <property type="project" value="InterPro"/>
</dbReference>
<dbReference type="PROSITE" id="PS00178">
    <property type="entry name" value="AA_TRNA_LIGASE_I"/>
    <property type="match status" value="1"/>
</dbReference>